<proteinExistence type="predicted"/>
<name>A0AAN9PX53_CANGL</name>
<sequence>MNFLLPENGEGSDYDFLPKRMVRFECFLLNLQRLGTRESLSDAQPFPKKGFLLLPPTTFNGEKRLRTQVGSSLHPPHANDSDNFPLIRSSLSIIMQRKGSIVLSATRVTSLVEEFYANAYKEDRMGIPWGRIFLQSSNCHFHHQATSKGRWVRAVRRETTKEAGPLDPSKERQRTWVTNLESCLGNLESMERETRHLYYASFYQGMQYIDSMLKKMVMDMFMNFPRMPIVEFKLQHIPLEEKDKEDEEKEEEYDVEASKDEEDDY</sequence>
<reference evidence="2 3" key="1">
    <citation type="submission" date="2024-01" db="EMBL/GenBank/DDBJ databases">
        <title>The genomes of 5 underutilized Papilionoideae crops provide insights into root nodulation and disease resistanc.</title>
        <authorList>
            <person name="Jiang F."/>
        </authorList>
    </citation>
    <scope>NUCLEOTIDE SEQUENCE [LARGE SCALE GENOMIC DNA]</scope>
    <source>
        <strain evidence="2">LVBAO_FW01</strain>
        <tissue evidence="2">Leaves</tissue>
    </source>
</reference>
<evidence type="ECO:0000313" key="2">
    <source>
        <dbReference type="EMBL" id="KAK7315755.1"/>
    </source>
</evidence>
<dbReference type="Proteomes" id="UP001367508">
    <property type="component" value="Unassembled WGS sequence"/>
</dbReference>
<protein>
    <submittedName>
        <fullName evidence="2">Uncharacterized protein</fullName>
    </submittedName>
</protein>
<dbReference type="AlphaFoldDB" id="A0AAN9PX53"/>
<comment type="caution">
    <text evidence="2">The sequence shown here is derived from an EMBL/GenBank/DDBJ whole genome shotgun (WGS) entry which is preliminary data.</text>
</comment>
<evidence type="ECO:0000256" key="1">
    <source>
        <dbReference type="SAM" id="MobiDB-lite"/>
    </source>
</evidence>
<keyword evidence="3" id="KW-1185">Reference proteome</keyword>
<gene>
    <name evidence="2" type="ORF">VNO77_34327</name>
</gene>
<feature type="compositionally biased region" description="Acidic residues" evidence="1">
    <location>
        <begin position="243"/>
        <end position="265"/>
    </location>
</feature>
<feature type="region of interest" description="Disordered" evidence="1">
    <location>
        <begin position="239"/>
        <end position="265"/>
    </location>
</feature>
<evidence type="ECO:0000313" key="3">
    <source>
        <dbReference type="Proteomes" id="UP001367508"/>
    </source>
</evidence>
<organism evidence="2 3">
    <name type="scientific">Canavalia gladiata</name>
    <name type="common">Sword bean</name>
    <name type="synonym">Dolichos gladiatus</name>
    <dbReference type="NCBI Taxonomy" id="3824"/>
    <lineage>
        <taxon>Eukaryota</taxon>
        <taxon>Viridiplantae</taxon>
        <taxon>Streptophyta</taxon>
        <taxon>Embryophyta</taxon>
        <taxon>Tracheophyta</taxon>
        <taxon>Spermatophyta</taxon>
        <taxon>Magnoliopsida</taxon>
        <taxon>eudicotyledons</taxon>
        <taxon>Gunneridae</taxon>
        <taxon>Pentapetalae</taxon>
        <taxon>rosids</taxon>
        <taxon>fabids</taxon>
        <taxon>Fabales</taxon>
        <taxon>Fabaceae</taxon>
        <taxon>Papilionoideae</taxon>
        <taxon>50 kb inversion clade</taxon>
        <taxon>NPAAA clade</taxon>
        <taxon>indigoferoid/millettioid clade</taxon>
        <taxon>Phaseoleae</taxon>
        <taxon>Canavalia</taxon>
    </lineage>
</organism>
<accession>A0AAN9PX53</accession>
<dbReference type="EMBL" id="JAYMYQ010000008">
    <property type="protein sequence ID" value="KAK7315755.1"/>
    <property type="molecule type" value="Genomic_DNA"/>
</dbReference>